<dbReference type="Gene3D" id="3.30.450.20">
    <property type="entry name" value="PAS domain"/>
    <property type="match status" value="1"/>
</dbReference>
<gene>
    <name evidence="10" type="ORF">KHU32_04040</name>
</gene>
<feature type="domain" description="Response regulatory" evidence="9">
    <location>
        <begin position="610"/>
        <end position="730"/>
    </location>
</feature>
<dbReference type="CDD" id="cd16922">
    <property type="entry name" value="HATPase_EvgS-ArcB-TorS-like"/>
    <property type="match status" value="1"/>
</dbReference>
<feature type="transmembrane region" description="Helical" evidence="7">
    <location>
        <begin position="310"/>
        <end position="333"/>
    </location>
</feature>
<dbReference type="CDD" id="cd12914">
    <property type="entry name" value="PDC1_DGC_like"/>
    <property type="match status" value="1"/>
</dbReference>
<keyword evidence="3 5" id="KW-0597">Phosphoprotein</keyword>
<feature type="modified residue" description="4-aspartylphosphate" evidence="5">
    <location>
        <position position="664"/>
    </location>
</feature>
<name>A0ABS5QAX5_9PROT</name>
<dbReference type="PRINTS" id="PR00344">
    <property type="entry name" value="BCTRLSENSOR"/>
</dbReference>
<dbReference type="SUPFAM" id="SSF47384">
    <property type="entry name" value="Homodimeric domain of signal transducing histidine kinase"/>
    <property type="match status" value="1"/>
</dbReference>
<dbReference type="PANTHER" id="PTHR45339">
    <property type="entry name" value="HYBRID SIGNAL TRANSDUCTION HISTIDINE KINASE J"/>
    <property type="match status" value="1"/>
</dbReference>
<comment type="caution">
    <text evidence="10">The sequence shown here is derived from an EMBL/GenBank/DDBJ whole genome shotgun (WGS) entry which is preliminary data.</text>
</comment>
<comment type="catalytic activity">
    <reaction evidence="1">
        <text>ATP + protein L-histidine = ADP + protein N-phospho-L-histidine.</text>
        <dbReference type="EC" id="2.7.13.3"/>
    </reaction>
</comment>
<proteinExistence type="predicted"/>
<dbReference type="PROSITE" id="PS50110">
    <property type="entry name" value="RESPONSE_REGULATORY"/>
    <property type="match status" value="2"/>
</dbReference>
<keyword evidence="7" id="KW-0812">Transmembrane</keyword>
<keyword evidence="4" id="KW-0902">Two-component regulatory system</keyword>
<evidence type="ECO:0000256" key="1">
    <source>
        <dbReference type="ARBA" id="ARBA00000085"/>
    </source>
</evidence>
<dbReference type="InterPro" id="IPR003594">
    <property type="entry name" value="HATPase_dom"/>
</dbReference>
<dbReference type="Pfam" id="PF02518">
    <property type="entry name" value="HATPase_c"/>
    <property type="match status" value="1"/>
</dbReference>
<dbReference type="InterPro" id="IPR003661">
    <property type="entry name" value="HisK_dim/P_dom"/>
</dbReference>
<dbReference type="Pfam" id="PF00512">
    <property type="entry name" value="HisKA"/>
    <property type="match status" value="1"/>
</dbReference>
<feature type="compositionally biased region" description="Basic and acidic residues" evidence="6">
    <location>
        <begin position="1"/>
        <end position="11"/>
    </location>
</feature>
<evidence type="ECO:0000256" key="4">
    <source>
        <dbReference type="ARBA" id="ARBA00023012"/>
    </source>
</evidence>
<dbReference type="SUPFAM" id="SSF52172">
    <property type="entry name" value="CheY-like"/>
    <property type="match status" value="2"/>
</dbReference>
<dbReference type="Gene3D" id="1.10.287.130">
    <property type="match status" value="1"/>
</dbReference>
<protein>
    <recommendedName>
        <fullName evidence="2">histidine kinase</fullName>
        <ecNumber evidence="2">2.7.13.3</ecNumber>
    </recommendedName>
</protein>
<feature type="transmembrane region" description="Helical" evidence="7">
    <location>
        <begin position="33"/>
        <end position="52"/>
    </location>
</feature>
<evidence type="ECO:0000313" key="10">
    <source>
        <dbReference type="EMBL" id="MBS7810095.1"/>
    </source>
</evidence>
<feature type="region of interest" description="Disordered" evidence="6">
    <location>
        <begin position="1"/>
        <end position="28"/>
    </location>
</feature>
<dbReference type="PROSITE" id="PS50109">
    <property type="entry name" value="HIS_KIN"/>
    <property type="match status" value="1"/>
</dbReference>
<dbReference type="CDD" id="cd18774">
    <property type="entry name" value="PDC2_HK_sensor"/>
    <property type="match status" value="1"/>
</dbReference>
<organism evidence="10 11">
    <name type="scientific">Roseococcus pinisoli</name>
    <dbReference type="NCBI Taxonomy" id="2835040"/>
    <lineage>
        <taxon>Bacteria</taxon>
        <taxon>Pseudomonadati</taxon>
        <taxon>Pseudomonadota</taxon>
        <taxon>Alphaproteobacteria</taxon>
        <taxon>Acetobacterales</taxon>
        <taxon>Roseomonadaceae</taxon>
        <taxon>Roseococcus</taxon>
    </lineage>
</organism>
<evidence type="ECO:0000256" key="3">
    <source>
        <dbReference type="ARBA" id="ARBA00022553"/>
    </source>
</evidence>
<dbReference type="PANTHER" id="PTHR45339:SF1">
    <property type="entry name" value="HYBRID SIGNAL TRANSDUCTION HISTIDINE KINASE J"/>
    <property type="match status" value="1"/>
</dbReference>
<dbReference type="InterPro" id="IPR011006">
    <property type="entry name" value="CheY-like_superfamily"/>
</dbReference>
<dbReference type="SMART" id="SM00388">
    <property type="entry name" value="HisKA"/>
    <property type="match status" value="1"/>
</dbReference>
<dbReference type="Proteomes" id="UP000766336">
    <property type="component" value="Unassembled WGS sequence"/>
</dbReference>
<feature type="domain" description="Histidine kinase" evidence="8">
    <location>
        <begin position="366"/>
        <end position="593"/>
    </location>
</feature>
<dbReference type="SMART" id="SM00387">
    <property type="entry name" value="HATPase_c"/>
    <property type="match status" value="1"/>
</dbReference>
<dbReference type="InterPro" id="IPR004358">
    <property type="entry name" value="Sig_transdc_His_kin-like_C"/>
</dbReference>
<dbReference type="Gene3D" id="3.30.565.10">
    <property type="entry name" value="Histidine kinase-like ATPase, C-terminal domain"/>
    <property type="match status" value="1"/>
</dbReference>
<dbReference type="InterPro" id="IPR036097">
    <property type="entry name" value="HisK_dim/P_sf"/>
</dbReference>
<dbReference type="EMBL" id="JAHCDA010000001">
    <property type="protein sequence ID" value="MBS7810095.1"/>
    <property type="molecule type" value="Genomic_DNA"/>
</dbReference>
<dbReference type="CDD" id="cd00156">
    <property type="entry name" value="REC"/>
    <property type="match status" value="1"/>
</dbReference>
<dbReference type="RefSeq" id="WP_213668734.1">
    <property type="nucleotide sequence ID" value="NZ_JAHCDA010000001.1"/>
</dbReference>
<dbReference type="SMART" id="SM00448">
    <property type="entry name" value="REC"/>
    <property type="match status" value="2"/>
</dbReference>
<dbReference type="SUPFAM" id="SSF55874">
    <property type="entry name" value="ATPase domain of HSP90 chaperone/DNA topoisomerase II/histidine kinase"/>
    <property type="match status" value="1"/>
</dbReference>
<dbReference type="Gene3D" id="3.40.50.2300">
    <property type="match status" value="2"/>
</dbReference>
<evidence type="ECO:0000256" key="2">
    <source>
        <dbReference type="ARBA" id="ARBA00012438"/>
    </source>
</evidence>
<dbReference type="InterPro" id="IPR036890">
    <property type="entry name" value="HATPase_C_sf"/>
</dbReference>
<dbReference type="EC" id="2.7.13.3" evidence="2"/>
<keyword evidence="11" id="KW-1185">Reference proteome</keyword>
<accession>A0ABS5QAX5</accession>
<dbReference type="InterPro" id="IPR001789">
    <property type="entry name" value="Sig_transdc_resp-reg_receiver"/>
</dbReference>
<feature type="modified residue" description="4-aspartylphosphate" evidence="5">
    <location>
        <position position="801"/>
    </location>
</feature>
<keyword evidence="7" id="KW-1133">Transmembrane helix</keyword>
<dbReference type="Pfam" id="PF00072">
    <property type="entry name" value="Response_reg"/>
    <property type="match status" value="2"/>
</dbReference>
<dbReference type="InterPro" id="IPR005467">
    <property type="entry name" value="His_kinase_dom"/>
</dbReference>
<evidence type="ECO:0000256" key="7">
    <source>
        <dbReference type="SAM" id="Phobius"/>
    </source>
</evidence>
<dbReference type="CDD" id="cd17546">
    <property type="entry name" value="REC_hyHK_CKI1_RcsC-like"/>
    <property type="match status" value="1"/>
</dbReference>
<evidence type="ECO:0000256" key="6">
    <source>
        <dbReference type="SAM" id="MobiDB-lite"/>
    </source>
</evidence>
<keyword evidence="7" id="KW-0472">Membrane</keyword>
<dbReference type="CDD" id="cd00082">
    <property type="entry name" value="HisKA"/>
    <property type="match status" value="1"/>
</dbReference>
<reference evidence="10 11" key="1">
    <citation type="submission" date="2021-05" db="EMBL/GenBank/DDBJ databases">
        <title>Roseococcus sp. XZZS9, whole genome shotgun sequencing project.</title>
        <authorList>
            <person name="Zhao G."/>
            <person name="Shen L."/>
        </authorList>
    </citation>
    <scope>NUCLEOTIDE SEQUENCE [LARGE SCALE GENOMIC DNA]</scope>
    <source>
        <strain evidence="10 11">XZZS9</strain>
    </source>
</reference>
<evidence type="ECO:0000313" key="11">
    <source>
        <dbReference type="Proteomes" id="UP000766336"/>
    </source>
</evidence>
<feature type="domain" description="Response regulatory" evidence="9">
    <location>
        <begin position="752"/>
        <end position="869"/>
    </location>
</feature>
<evidence type="ECO:0000256" key="5">
    <source>
        <dbReference type="PROSITE-ProRule" id="PRU00169"/>
    </source>
</evidence>
<sequence>MRLKAIRDSIRRSFAPRTNEPEPARAAPRPSRLYAVVAGLVILCLLAVYGTVMYRGRAEAIAAAERLTQSVSEALADQLTRAMQTVDLVLLDLADRPLEGDHDGFSGQRSHILRDISQLRGIVRTDANGTVLESTAEGLVGLGLGDREWFRVLRFGGQQLRLGTPESGRFIASPHARPIAETGLWSIPLARAVRNGRGEFDGAVIALLNPEYLVTISRRYAEAFGVSIRLHSFNGALLARSDGGREGIGQIHPGAWPFRNFLPRRETGSFIGTDQDDVPVMASFSVTRQGFFVVEVARSRRDALAGNQSLGLLLGLGVGGAGLFILLALWLMVRQAHRLRAQGTQLALSEAAARAGSRAKEDFLASMSHEIRTPMNGVIGMTGLLLDTRLDTLQRRYAETIQNSAEHLLMVLNDILDFSKLEAGAVELERVPFDLEKEIGTIVELFAPRAASKGVELVVSMPPELPRLVVGDPGRFRQVLFNLIGNAVKFTDSGWIRLDLSAESLGPRQGWRMRCDVMDTGIGLDPAQIPHLFERFTQADASIRRKYGGTGLGLAICVRLAEEMGGGLEAGQRDPSRPRGGGSRFTFTAQLGQVPGPTDVPLAEALAGLRVLVVDDFTLRREILARQLAGMGAEALPAADGPTALALLQKSAAAGRPVRVIILDRQLGQMRGIDVARQIRELPDVPRAPILLCFSGAPLGREQPEPGLVDGMLLKPILPARLREGLLSVVAPPTPAPVPVAAAPVETGPRRKVLLVEDNATNQLVMKTILGRANCQVDVAPDGSIAVTMAHGQVYDVILMDLQMPVMDGLEATRQIRATSNPNRRTRIIGLTAAVGPVFEAQCRAAGMDDYLSKPVQRAALLERLGLTLA</sequence>
<evidence type="ECO:0000259" key="9">
    <source>
        <dbReference type="PROSITE" id="PS50110"/>
    </source>
</evidence>
<evidence type="ECO:0000259" key="8">
    <source>
        <dbReference type="PROSITE" id="PS50109"/>
    </source>
</evidence>